<gene>
    <name evidence="4" type="ORF">NCTC9081_01822</name>
</gene>
<evidence type="ECO:0000256" key="1">
    <source>
        <dbReference type="ARBA" id="ARBA00004162"/>
    </source>
</evidence>
<accession>A0A376VYI5</accession>
<dbReference type="EMBL" id="UGCV01000008">
    <property type="protein sequence ID" value="STJ16435.1"/>
    <property type="molecule type" value="Genomic_DNA"/>
</dbReference>
<protein>
    <submittedName>
        <fullName evidence="4">SdiA-regulated domain protein</fullName>
    </submittedName>
</protein>
<dbReference type="Proteomes" id="UP000254716">
    <property type="component" value="Unassembled WGS sequence"/>
</dbReference>
<dbReference type="AlphaFoldDB" id="A0A376VYI5"/>
<evidence type="ECO:0000256" key="2">
    <source>
        <dbReference type="ARBA" id="ARBA00022475"/>
    </source>
</evidence>
<dbReference type="GO" id="GO:0005886">
    <property type="term" value="C:plasma membrane"/>
    <property type="evidence" value="ECO:0007669"/>
    <property type="project" value="UniProtKB-SubCell"/>
</dbReference>
<evidence type="ECO:0000313" key="4">
    <source>
        <dbReference type="EMBL" id="STJ16435.1"/>
    </source>
</evidence>
<organism evidence="4 5">
    <name type="scientific">Escherichia coli</name>
    <dbReference type="NCBI Taxonomy" id="562"/>
    <lineage>
        <taxon>Bacteria</taxon>
        <taxon>Pseudomonadati</taxon>
        <taxon>Pseudomonadota</taxon>
        <taxon>Gammaproteobacteria</taxon>
        <taxon>Enterobacterales</taxon>
        <taxon>Enterobacteriaceae</taxon>
        <taxon>Escherichia</taxon>
    </lineage>
</organism>
<name>A0A376VYI5_ECOLX</name>
<keyword evidence="3" id="KW-0472">Membrane</keyword>
<dbReference type="Pfam" id="PF06977">
    <property type="entry name" value="SdiA-regulated"/>
    <property type="match status" value="1"/>
</dbReference>
<proteinExistence type="predicted"/>
<sequence length="215" mass="24283">MTTNGDLIRTIPLDFVKDLETIEYIGDNQFVISDERDYAIYVISLTPNSEVKILKKIKIPLQESPTNCGFEGLAYSRQDHTFWFFKEKNPIEVYKVNGLLSSNELHISKDKALQRQFTLDDVSGAEFNQQKNTLLVLSHESRALQEVTLVGEVIGEMSLTKGSRGLSHNIKQAEGVAMDASGNIYIVSEPNRFIALPLNHRINRLACFTFLLLTC</sequence>
<keyword evidence="2" id="KW-1003">Cell membrane</keyword>
<dbReference type="InterPro" id="IPR009722">
    <property type="entry name" value="YjiK/CarP"/>
</dbReference>
<dbReference type="SUPFAM" id="SSF50956">
    <property type="entry name" value="Thermostable phytase (3-phytase)"/>
    <property type="match status" value="1"/>
</dbReference>
<evidence type="ECO:0000256" key="3">
    <source>
        <dbReference type="ARBA" id="ARBA00023136"/>
    </source>
</evidence>
<evidence type="ECO:0000313" key="5">
    <source>
        <dbReference type="Proteomes" id="UP000254716"/>
    </source>
</evidence>
<dbReference type="CDD" id="cd09971">
    <property type="entry name" value="SdiA-regulated"/>
    <property type="match status" value="1"/>
</dbReference>
<comment type="subcellular location">
    <subcellularLocation>
        <location evidence="1">Cell membrane</location>
        <topology evidence="1">Single-pass membrane protein</topology>
    </subcellularLocation>
</comment>
<reference evidence="4 5" key="1">
    <citation type="submission" date="2018-06" db="EMBL/GenBank/DDBJ databases">
        <authorList>
            <consortium name="Pathogen Informatics"/>
            <person name="Doyle S."/>
        </authorList>
    </citation>
    <scope>NUCLEOTIDE SEQUENCE [LARGE SCALE GENOMIC DNA]</scope>
    <source>
        <strain evidence="4 5">NCTC9081</strain>
    </source>
</reference>